<dbReference type="PROSITE" id="PS51194">
    <property type="entry name" value="HELICASE_CTER"/>
    <property type="match status" value="1"/>
</dbReference>
<feature type="domain" description="Helicase C-terminal" evidence="5">
    <location>
        <begin position="924"/>
        <end position="1085"/>
    </location>
</feature>
<dbReference type="SUPFAM" id="SSF52540">
    <property type="entry name" value="P-loop containing nucleoside triphosphate hydrolases"/>
    <property type="match status" value="2"/>
</dbReference>
<dbReference type="PANTHER" id="PTHR47957:SF3">
    <property type="entry name" value="ATP-DEPENDENT HELICASE HRQ1"/>
    <property type="match status" value="1"/>
</dbReference>
<accession>A0ABN1XKC0</accession>
<feature type="domain" description="Helicase ATP-binding" evidence="4">
    <location>
        <begin position="88"/>
        <end position="294"/>
    </location>
</feature>
<name>A0ABN1XKC0_9PSEU</name>
<dbReference type="PROSITE" id="PS51192">
    <property type="entry name" value="HELICASE_ATP_BIND_1"/>
    <property type="match status" value="1"/>
</dbReference>
<dbReference type="Gene3D" id="3.40.960.10">
    <property type="entry name" value="VSR Endonuclease"/>
    <property type="match status" value="1"/>
</dbReference>
<dbReference type="Gene3D" id="3.40.50.300">
    <property type="entry name" value="P-loop containing nucleotide triphosphate hydrolases"/>
    <property type="match status" value="2"/>
</dbReference>
<evidence type="ECO:0000313" key="6">
    <source>
        <dbReference type="EMBL" id="GAA1383920.1"/>
    </source>
</evidence>
<keyword evidence="7" id="KW-1185">Reference proteome</keyword>
<reference evidence="6 7" key="1">
    <citation type="journal article" date="2019" name="Int. J. Syst. Evol. Microbiol.">
        <title>The Global Catalogue of Microorganisms (GCM) 10K type strain sequencing project: providing services to taxonomists for standard genome sequencing and annotation.</title>
        <authorList>
            <consortium name="The Broad Institute Genomics Platform"/>
            <consortium name="The Broad Institute Genome Sequencing Center for Infectious Disease"/>
            <person name="Wu L."/>
            <person name="Ma J."/>
        </authorList>
    </citation>
    <scope>NUCLEOTIDE SEQUENCE [LARGE SCALE GENOMIC DNA]</scope>
    <source>
        <strain evidence="6 7">JCM 11896</strain>
    </source>
</reference>
<gene>
    <name evidence="6" type="ORF">GCM10009613_13980</name>
</gene>
<dbReference type="SMART" id="SM00487">
    <property type="entry name" value="DEXDc"/>
    <property type="match status" value="1"/>
</dbReference>
<evidence type="ECO:0000256" key="1">
    <source>
        <dbReference type="ARBA" id="ARBA00022741"/>
    </source>
</evidence>
<feature type="region of interest" description="Disordered" evidence="3">
    <location>
        <begin position="2032"/>
        <end position="2052"/>
    </location>
</feature>
<keyword evidence="6" id="KW-0378">Hydrolase</keyword>
<evidence type="ECO:0000259" key="5">
    <source>
        <dbReference type="PROSITE" id="PS51194"/>
    </source>
</evidence>
<dbReference type="Pfam" id="PF00270">
    <property type="entry name" value="DEAD"/>
    <property type="match status" value="1"/>
</dbReference>
<dbReference type="SMART" id="SM00490">
    <property type="entry name" value="HELICc"/>
    <property type="match status" value="1"/>
</dbReference>
<protein>
    <submittedName>
        <fullName evidence="6">DEAD/DEAH box helicase</fullName>
    </submittedName>
</protein>
<dbReference type="EMBL" id="BAAAJK010000005">
    <property type="protein sequence ID" value="GAA1383920.1"/>
    <property type="molecule type" value="Genomic_DNA"/>
</dbReference>
<dbReference type="Proteomes" id="UP001501414">
    <property type="component" value="Unassembled WGS sequence"/>
</dbReference>
<feature type="region of interest" description="Disordered" evidence="3">
    <location>
        <begin position="802"/>
        <end position="832"/>
    </location>
</feature>
<dbReference type="Pfam" id="PF00271">
    <property type="entry name" value="Helicase_C"/>
    <property type="match status" value="1"/>
</dbReference>
<dbReference type="InterPro" id="IPR027417">
    <property type="entry name" value="P-loop_NTPase"/>
</dbReference>
<dbReference type="InterPro" id="IPR011545">
    <property type="entry name" value="DEAD/DEAH_box_helicase_dom"/>
</dbReference>
<evidence type="ECO:0000313" key="7">
    <source>
        <dbReference type="Proteomes" id="UP001501414"/>
    </source>
</evidence>
<keyword evidence="2" id="KW-0067">ATP-binding</keyword>
<organism evidence="6 7">
    <name type="scientific">Pseudonocardia kongjuensis</name>
    <dbReference type="NCBI Taxonomy" id="102227"/>
    <lineage>
        <taxon>Bacteria</taxon>
        <taxon>Bacillati</taxon>
        <taxon>Actinomycetota</taxon>
        <taxon>Actinomycetes</taxon>
        <taxon>Pseudonocardiales</taxon>
        <taxon>Pseudonocardiaceae</taxon>
        <taxon>Pseudonocardia</taxon>
    </lineage>
</organism>
<dbReference type="RefSeq" id="WP_344019580.1">
    <property type="nucleotide sequence ID" value="NZ_BAAAJK010000005.1"/>
</dbReference>
<dbReference type="InterPro" id="IPR018973">
    <property type="entry name" value="MZB"/>
</dbReference>
<dbReference type="InterPro" id="IPR001650">
    <property type="entry name" value="Helicase_C-like"/>
</dbReference>
<keyword evidence="1" id="KW-0547">Nucleotide-binding</keyword>
<comment type="caution">
    <text evidence="6">The sequence shown here is derived from an EMBL/GenBank/DDBJ whole genome shotgun (WGS) entry which is preliminary data.</text>
</comment>
<dbReference type="InterPro" id="IPR014001">
    <property type="entry name" value="Helicase_ATP-bd"/>
</dbReference>
<evidence type="ECO:0000259" key="4">
    <source>
        <dbReference type="PROSITE" id="PS51192"/>
    </source>
</evidence>
<dbReference type="PANTHER" id="PTHR47957">
    <property type="entry name" value="ATP-DEPENDENT HELICASE HRQ1"/>
    <property type="match status" value="1"/>
</dbReference>
<evidence type="ECO:0000256" key="2">
    <source>
        <dbReference type="ARBA" id="ARBA00022840"/>
    </source>
</evidence>
<dbReference type="Pfam" id="PF09369">
    <property type="entry name" value="MZB"/>
    <property type="match status" value="1"/>
</dbReference>
<sequence>MLPSLVAEDLRASLTSFLGTTFALADDEVRAELERFIANPHDGVFRGPYVRLRTPFRPADDEWRRFLDWAPTGFHPHKHQAEAWMRLSSKEQLPQPTLVTTGTGSGKTESFLIPLLEHCRRERLKGRGGIKALVLYPMNALANDQARRIAKLVHGHREQLGDVSVGLYTGDSGTGTVMTETAVIEDKHHMRKNSPDVLLTNYKMLDMLLLRSEDQPLFAGSAESLRYLVLDEFHTYDGAQGTDVAMLLRRLGMSLGVTTDEQPLGAITPVATSATLGSGAQAGPSLRKFAHTVFGSEFDESSLVGEDRLTIDEWAASPTTGTVPLLDRVTKALGSAGRHREQVREGIRLFLVDTENGDDPRIDSLLNDAEALGRALAAHPFTRTLLRRCTLPVPLTALATDAEPSWGTGTPQRQAAARHAVALYLALLSRARSAGGRPLMTVDVQLWLREVSRLLRQLSRSPRFHWFEGAPPEDGERSLPSIYCRHCGRSGWGVVATAGGGNATSPNAVWRKSVSDSSSQRAWIFAPGEAQQDSPLVRWIDPDNADFVPGPSGKHSNEVPVLVTPDAEAAKEQRCPACGHDDAIRFLGSRVATLASATLGQLFGSPDVAPDEKKTLVFTDSVQDASHRATFVENRAYALNLRALLHRAIGPTGSSLNDLGAAVEAAAANPAERFAMLPPDLRLHETFAQYWMDGPSDRVREAVTRRMGFAATLEFGLAPPSARTLERTGAATAQVVVPNLDAAVRAALDAAARQDNQLTLDGRPPEATRAWARGVLERMRSQGAIAHEWFRTYAETDDRYPIWGGRPHRQGMPAFPGKGRDRPGRPAPAYPTSARTSKNLDLILGPRSWYTTWTAKVLKVATVDAHKYVLALLKALTAEGVLATLSGVGGSTVWQIPQTNVWVGRTEGVPDRLRCTVCSTILPGPDAVLAELVGAPCMQDQCTGTYRREHADLDYYRDLYRGEEVRRIIAREHTSLLKAKERVALENTFKAGASPDAPNVLTCTPTLELGIDIGDLSTVALTSLPRSTASYLQRVGRAGRLTGNALVVSLLPARPLELQRLAQPLSMIAGEVVPPACYLDATEILRRQYLASLVDRRARAGHPTTRLAKQVFRDGLAPTSWLGTLVADARSHAAEYVDEFLRGFGDEVSKDSAQALREWAGDGSPEGEPPAMERAVEAAVKAWIAEGDELAGRVALLKAEIEAMEARPSLDDAGKRELRRLNGEIAVARATGRERDRMYWISALEAKGLLPNYALLDDTTRLDVGLWWTDEETGASQTSEEQYVRGSRTALGELAPGAVFYVRGTAVQIDGLDVGTSRNPATIRRRFCPACGWSRPLDGTPAGSCPRCGAVAAADAGQVLTTLPFRGASAYTSRESAMREDDIEDRRKTRFEIVATVDSEPDAIAAAWQLTDYPFGVEVLRTADIRWVNLGPAERGGSTLHVAGNEVAAPLFQACRHCGVVPAAQRVDAARARHRGWCRQRKEPDEQGWVTVALTHDLRTQAVRLLVPPIVVADAIVRTSFRAALLLGLRQVLGGEPEHLDVVEAADPVPGSGERWVMVLHDLVPGGTGYLGRFAEPDQVRGLLAAALDVLQTCECRTEGLAACHRCLLPHVPPHMAADARRESAISLITEIFQQWSPEPIETLRDIVVGPHDTPIERRFRQLLVRWAKSRSAAVTLTATGVGDAAELRFPQSLGGQVWRATPQVALGGVQPDFVLECGDRTVPKIAVFCDGQKFHSSTDHNRVADDAEKRADLRAKGYLVWAVTHQDLDAFTDVLDGVTPEPVAWIDARYRQGALSTFEKQPPPGSVHIRELLVDPLSLLTAFVLRPSLTEWRPAAHALALTYALGGEGLVKTTPDAVPELLQAAVAEAAAAPPPGGLGVLSKRTVQGAALVLERRSKVDIRAWLGVDDRDGVVGSDSQVGAWRDWLALSNVLQFLEAGRFQAHSLSTVESAPAAPNSAVVPAWQEIAETFEGSPKELVLHLAVRGLPLPIAGFEVDGGDLVIDLAWPDHRVAVHFDEDDELAAWLDENDWTQAEPDGDPVATALGAEGGR</sequence>
<dbReference type="GO" id="GO:0004386">
    <property type="term" value="F:helicase activity"/>
    <property type="evidence" value="ECO:0007669"/>
    <property type="project" value="UniProtKB-KW"/>
</dbReference>
<keyword evidence="6" id="KW-0347">Helicase</keyword>
<evidence type="ECO:0000256" key="3">
    <source>
        <dbReference type="SAM" id="MobiDB-lite"/>
    </source>
</evidence>
<proteinExistence type="predicted"/>